<sequence length="298" mass="34547">MNPGHIIFVFVLLYSTLFAINTNSLEKKMLYTVLQDLDWWTISHHSVQHNTGVSNYLKVPFYFDKNKLTKVSTGQLYNVYCFTKPYAKIQEKLQSKMFWNEYLPKHGISVPKLNATTNPYREYEDIDPDRDYISKPEFGTSGNGIQIIKGRDVKPTEKNCLIQDKIGSCNYDGARSYRVVTTYDGEVLARYEFKNNETITSNVNGKGKVTANKHDTIPEIEDVIHKLCKLHKRDFNFCFSIGWDFMVECEDKDPAFPDVYVLEGNWPSGLYGDTLNKNDQFIEMINKKARTFYKIKGL</sequence>
<accession>A0A6C0JFT6</accession>
<protein>
    <recommendedName>
        <fullName evidence="2">ATP-grasp domain-containing protein</fullName>
    </recommendedName>
</protein>
<evidence type="ECO:0000313" key="1">
    <source>
        <dbReference type="EMBL" id="QHU03646.1"/>
    </source>
</evidence>
<dbReference type="AlphaFoldDB" id="A0A6C0JFT6"/>
<dbReference type="SUPFAM" id="SSF56059">
    <property type="entry name" value="Glutathione synthetase ATP-binding domain-like"/>
    <property type="match status" value="1"/>
</dbReference>
<name>A0A6C0JFT6_9ZZZZ</name>
<evidence type="ECO:0008006" key="2">
    <source>
        <dbReference type="Google" id="ProtNLM"/>
    </source>
</evidence>
<dbReference type="EMBL" id="MN740384">
    <property type="protein sequence ID" value="QHU03646.1"/>
    <property type="molecule type" value="Genomic_DNA"/>
</dbReference>
<proteinExistence type="predicted"/>
<reference evidence="1" key="1">
    <citation type="journal article" date="2020" name="Nature">
        <title>Giant virus diversity and host interactions through global metagenomics.</title>
        <authorList>
            <person name="Schulz F."/>
            <person name="Roux S."/>
            <person name="Paez-Espino D."/>
            <person name="Jungbluth S."/>
            <person name="Walsh D.A."/>
            <person name="Denef V.J."/>
            <person name="McMahon K.D."/>
            <person name="Konstantinidis K.T."/>
            <person name="Eloe-Fadrosh E.A."/>
            <person name="Kyrpides N.C."/>
            <person name="Woyke T."/>
        </authorList>
    </citation>
    <scope>NUCLEOTIDE SEQUENCE</scope>
    <source>
        <strain evidence="1">GVMAG-M-3300027206-1</strain>
    </source>
</reference>
<organism evidence="1">
    <name type="scientific">viral metagenome</name>
    <dbReference type="NCBI Taxonomy" id="1070528"/>
    <lineage>
        <taxon>unclassified sequences</taxon>
        <taxon>metagenomes</taxon>
        <taxon>organismal metagenomes</taxon>
    </lineage>
</organism>